<dbReference type="RefSeq" id="YP_009510997.1">
    <property type="nucleotide sequence ID" value="NC_039142.1"/>
</dbReference>
<dbReference type="Gene3D" id="3.40.1410.10">
    <property type="entry name" value="Chorismate lyase-like"/>
    <property type="match status" value="1"/>
</dbReference>
<dbReference type="AlphaFoldDB" id="A0A345U884"/>
<evidence type="ECO:0000313" key="1">
    <source>
        <dbReference type="EMBL" id="AXI96670.1"/>
    </source>
</evidence>
<dbReference type="InterPro" id="IPR028978">
    <property type="entry name" value="Chorismate_lyase_/UTRA_dom_sf"/>
</dbReference>
<sequence>MDIKLSNSLNYIINLPLNNLQSFNEQTYNLIPPEWKFILMSDGSFTQNLNSLTGQHIITCPTYIKENYIYKRKKIRNIYLQDTLKNNLAFARSNWMLKIKNNNIYTILNNNQPVGKSLIQNQTDIYKDIHEIYYVYSIYLENIFDSKQPIWGRKYTIYNEYEAITTIQEFFSPYIISFL</sequence>
<evidence type="ECO:0008006" key="2">
    <source>
        <dbReference type="Google" id="ProtNLM"/>
    </source>
</evidence>
<dbReference type="SUPFAM" id="SSF64288">
    <property type="entry name" value="Chorismate lyase-like"/>
    <property type="match status" value="1"/>
</dbReference>
<dbReference type="EMBL" id="MH396012">
    <property type="protein sequence ID" value="AXI96670.1"/>
    <property type="molecule type" value="Genomic_DNA"/>
</dbReference>
<name>A0A345U884_9FLOR</name>
<proteinExistence type="predicted"/>
<reference evidence="1" key="1">
    <citation type="submission" date="2018-05" db="EMBL/GenBank/DDBJ databases">
        <title>Organellar genomes of Gracilariaceae.</title>
        <authorList>
            <person name="Iha C."/>
            <person name="Oliveira M.C."/>
        </authorList>
    </citation>
    <scope>NUCLEOTIDE SEQUENCE</scope>
</reference>
<keyword evidence="1" id="KW-0934">Plastid</keyword>
<dbReference type="GeneID" id="37623449"/>
<gene>
    <name evidence="1" type="primary">ycf21</name>
</gene>
<accession>A0A345U884</accession>
<protein>
    <recommendedName>
        <fullName evidence="2">Chorismate lyase</fullName>
    </recommendedName>
</protein>
<organism evidence="1">
    <name type="scientific">Hydropuntia rangiferina</name>
    <dbReference type="NCBI Taxonomy" id="338881"/>
    <lineage>
        <taxon>Eukaryota</taxon>
        <taxon>Rhodophyta</taxon>
        <taxon>Florideophyceae</taxon>
        <taxon>Rhodymeniophycidae</taxon>
        <taxon>Gracilariales</taxon>
        <taxon>Gracilariaceae</taxon>
        <taxon>Hydropuntia</taxon>
    </lineage>
</organism>
<keyword evidence="1" id="KW-0150">Chloroplast</keyword>
<dbReference type="InterPro" id="IPR002800">
    <property type="entry name" value="Rv2949c-like"/>
</dbReference>
<geneLocation type="chloroplast" evidence="1"/>
<dbReference type="Pfam" id="PF01947">
    <property type="entry name" value="Rv2949c-like"/>
    <property type="match status" value="1"/>
</dbReference>